<keyword evidence="4" id="KW-1185">Reference proteome</keyword>
<keyword evidence="1" id="KW-0175">Coiled coil</keyword>
<reference evidence="3 4" key="2">
    <citation type="submission" date="2020-05" db="EMBL/GenBank/DDBJ databases">
        <title>Identification and distribution of gene clusters putatively required for synthesis of sphingolipid metabolism inhibitors in phylogenetically diverse species of the filamentous fungus Fusarium.</title>
        <authorList>
            <person name="Kim H.-S."/>
            <person name="Busman M."/>
            <person name="Brown D.W."/>
            <person name="Divon H."/>
            <person name="Uhlig S."/>
            <person name="Proctor R.H."/>
        </authorList>
    </citation>
    <scope>NUCLEOTIDE SEQUENCE [LARGE SCALE GENOMIC DNA]</scope>
    <source>
        <strain evidence="3 4">NRRL 25331</strain>
    </source>
</reference>
<feature type="coiled-coil region" evidence="1">
    <location>
        <begin position="387"/>
        <end position="421"/>
    </location>
</feature>
<reference evidence="4" key="1">
    <citation type="journal article" date="2020" name="BMC Genomics">
        <title>Correction to: Identification and distribution of gene clusters required for synthesis of sphingolipid metabolism inhibitors in diverse species of the filamentous fungus Fusarium.</title>
        <authorList>
            <person name="Kim H.S."/>
            <person name="Lohmar J.M."/>
            <person name="Busman M."/>
            <person name="Brown D.W."/>
            <person name="Naumann T.A."/>
            <person name="Divon H.H."/>
            <person name="Lysoe E."/>
            <person name="Uhlig S."/>
            <person name="Proctor R.H."/>
        </authorList>
    </citation>
    <scope>NUCLEOTIDE SEQUENCE [LARGE SCALE GENOMIC DNA]</scope>
    <source>
        <strain evidence="4">NRRL 25331</strain>
    </source>
</reference>
<protein>
    <submittedName>
        <fullName evidence="3">Uncharacterized protein</fullName>
    </submittedName>
</protein>
<dbReference type="EMBL" id="JAAQPE010000209">
    <property type="protein sequence ID" value="KAF5678769.1"/>
    <property type="molecule type" value="Genomic_DNA"/>
</dbReference>
<feature type="region of interest" description="Disordered" evidence="2">
    <location>
        <begin position="234"/>
        <end position="263"/>
    </location>
</feature>
<accession>A0A8H5X2H3</accession>
<organism evidence="3 4">
    <name type="scientific">Fusarium circinatum</name>
    <name type="common">Pitch canker fungus</name>
    <name type="synonym">Gibberella circinata</name>
    <dbReference type="NCBI Taxonomy" id="48490"/>
    <lineage>
        <taxon>Eukaryota</taxon>
        <taxon>Fungi</taxon>
        <taxon>Dikarya</taxon>
        <taxon>Ascomycota</taxon>
        <taxon>Pezizomycotina</taxon>
        <taxon>Sordariomycetes</taxon>
        <taxon>Hypocreomycetidae</taxon>
        <taxon>Hypocreales</taxon>
        <taxon>Nectriaceae</taxon>
        <taxon>Fusarium</taxon>
        <taxon>Fusarium fujikuroi species complex</taxon>
    </lineage>
</organism>
<evidence type="ECO:0000256" key="1">
    <source>
        <dbReference type="SAM" id="Coils"/>
    </source>
</evidence>
<evidence type="ECO:0000313" key="4">
    <source>
        <dbReference type="Proteomes" id="UP000572754"/>
    </source>
</evidence>
<feature type="coiled-coil region" evidence="1">
    <location>
        <begin position="306"/>
        <end position="333"/>
    </location>
</feature>
<dbReference type="Proteomes" id="UP000572754">
    <property type="component" value="Unassembled WGS sequence"/>
</dbReference>
<evidence type="ECO:0000313" key="3">
    <source>
        <dbReference type="EMBL" id="KAF5678769.1"/>
    </source>
</evidence>
<gene>
    <name evidence="3" type="ORF">FCIRC_6383</name>
</gene>
<feature type="region of interest" description="Disordered" evidence="2">
    <location>
        <begin position="1"/>
        <end position="24"/>
    </location>
</feature>
<proteinExistence type="predicted"/>
<name>A0A8H5X2H3_FUSCI</name>
<evidence type="ECO:0000256" key="2">
    <source>
        <dbReference type="SAM" id="MobiDB-lite"/>
    </source>
</evidence>
<sequence length="683" mass="75832">MASSSRNSLAMPKPLAANHSFPQDQLSQIEQLENELKKVVGATAALRAGAPPGKDSATMAGYDPVKRNKSVAILKEIDAIIAGQSTTLTGIDLQDKEAQRRASERVVEYVTGSSENTRVFYGGLGVPVTPATNETAQKALRELAIPNTNPPAQRSDPAKEIAGLKKAMDENHHLITKYKKERDWCKKAWEASKKDNQKLASTSAQQSADLYQARKDLEKARREYPQLERDKANRNESYLKAQVHKAEAKARDDEERAKTAEGEKGDLEITVRELNDQVKGFRASHSDQITQISSLSRGFENRGRKIKDLEMSSEKANALVQRLQSELKSSREDHLNEVGRLQTAKSEVDKRVQEVSDKLRETQIDHSNVSASLISANEKVSKVRGEYEALQLTAEGYIRDLERKNQRISELEKASDEKDASIKVRDETINTHIQSASTFLRHLSSNVESDTWKGVAERVLVDSASTSLTLAEWQPWVIFPSWSGDVSLVTWEDTRGPEAVTLNLLVILKDKSVDTKDLLALLHHLKKAMEELKSMVTSVAQLLLEALCGAVGDSRLHLMHRFAMCQIVSLLGSNGEVQQFMQAMDAADPRIQRLVNALGAYRLNNSVFPMEEAIIYPGVALVGFNRDPQGVIAVSPADNGICWIDSTNIRAEFTLLKVVSGKGDSIELPLDRSERVHWAMTHT</sequence>
<feature type="compositionally biased region" description="Basic and acidic residues" evidence="2">
    <location>
        <begin position="244"/>
        <end position="263"/>
    </location>
</feature>
<comment type="caution">
    <text evidence="3">The sequence shown here is derived from an EMBL/GenBank/DDBJ whole genome shotgun (WGS) entry which is preliminary data.</text>
</comment>
<dbReference type="AlphaFoldDB" id="A0A8H5X2H3"/>